<dbReference type="Gene3D" id="6.10.340.10">
    <property type="match status" value="1"/>
</dbReference>
<evidence type="ECO:0000256" key="9">
    <source>
        <dbReference type="ARBA" id="ARBA00022777"/>
    </source>
</evidence>
<evidence type="ECO:0000256" key="3">
    <source>
        <dbReference type="ARBA" id="ARBA00012438"/>
    </source>
</evidence>
<sequence length="461" mass="53080">MSLRNKIFLSFIALITLNILLFKFVFQDIIVAQLKNDRHDQYQAEKEAAEKVMLNQLLLVSNFKDPIERLELEKQLPDDVMYRMLVKDANGNTIYSKTSRAYNLKMPSPSSSNRGDSSKQSDLKVVAEYHFQQEPPRTGEIVVYFYTDDYDMMETTGVSMMLWFIYGSISLVGLVLLALFVRWILRPVNELSRVTQEIQEGKRLVTFTYRSHDEFGQLFRYFGEMVDELRLAEERQAEMIASIAHDFRTPLTTIKGYASYIGSGRVTDMSKIQKQMSKIELKTTDLEKLLDELQDFTTQSSEVRLNINRIHVKGFLRGIIEDYLPRIKEAGLTFQWKLRISNELHIEADETKLRRVMENLLNNAIHYNKPDGSIYLTCDQREGHVLFTVIDKGEGISSEDLPKIFTKFYRAEKSRNRNSGGTGLGLTICKSIVRLHGGDLMVNSELGMGSSFSFTIPFFHG</sequence>
<dbReference type="PRINTS" id="PR00344">
    <property type="entry name" value="BCTRLSENSOR"/>
</dbReference>
<dbReference type="Pfam" id="PF00672">
    <property type="entry name" value="HAMP"/>
    <property type="match status" value="1"/>
</dbReference>
<keyword evidence="5" id="KW-0597">Phosphoprotein</keyword>
<evidence type="ECO:0000256" key="12">
    <source>
        <dbReference type="ARBA" id="ARBA00023012"/>
    </source>
</evidence>
<dbReference type="PROSITE" id="PS50109">
    <property type="entry name" value="HIS_KIN"/>
    <property type="match status" value="1"/>
</dbReference>
<feature type="domain" description="Histidine kinase" evidence="15">
    <location>
        <begin position="242"/>
        <end position="460"/>
    </location>
</feature>
<feature type="transmembrane region" description="Helical" evidence="14">
    <location>
        <begin position="7"/>
        <end position="26"/>
    </location>
</feature>
<keyword evidence="9 17" id="KW-0418">Kinase</keyword>
<evidence type="ECO:0000256" key="7">
    <source>
        <dbReference type="ARBA" id="ARBA00022692"/>
    </source>
</evidence>
<evidence type="ECO:0000256" key="2">
    <source>
        <dbReference type="ARBA" id="ARBA00004651"/>
    </source>
</evidence>
<evidence type="ECO:0000259" key="16">
    <source>
        <dbReference type="PROSITE" id="PS50885"/>
    </source>
</evidence>
<keyword evidence="10" id="KW-0067">ATP-binding</keyword>
<dbReference type="AlphaFoldDB" id="A0A220MAT9"/>
<feature type="domain" description="HAMP" evidence="16">
    <location>
        <begin position="182"/>
        <end position="234"/>
    </location>
</feature>
<dbReference type="Proteomes" id="UP000197781">
    <property type="component" value="Chromosome"/>
</dbReference>
<comment type="subcellular location">
    <subcellularLocation>
        <location evidence="2">Cell membrane</location>
        <topology evidence="2">Multi-pass membrane protein</topology>
    </subcellularLocation>
</comment>
<dbReference type="RefSeq" id="WP_088906037.1">
    <property type="nucleotide sequence ID" value="NZ_CP018145.1"/>
</dbReference>
<dbReference type="Pfam" id="PF00512">
    <property type="entry name" value="HisKA"/>
    <property type="match status" value="1"/>
</dbReference>
<dbReference type="GO" id="GO:0005886">
    <property type="term" value="C:plasma membrane"/>
    <property type="evidence" value="ECO:0007669"/>
    <property type="project" value="UniProtKB-SubCell"/>
</dbReference>
<dbReference type="KEGG" id="bfm:BP422_00130"/>
<keyword evidence="6" id="KW-0808">Transferase</keyword>
<keyword evidence="12" id="KW-0902">Two-component regulatory system</keyword>
<evidence type="ECO:0000256" key="1">
    <source>
        <dbReference type="ARBA" id="ARBA00000085"/>
    </source>
</evidence>
<dbReference type="InterPro" id="IPR050398">
    <property type="entry name" value="HssS/ArlS-like"/>
</dbReference>
<evidence type="ECO:0000256" key="13">
    <source>
        <dbReference type="ARBA" id="ARBA00023136"/>
    </source>
</evidence>
<keyword evidence="8" id="KW-0547">Nucleotide-binding</keyword>
<evidence type="ECO:0000256" key="4">
    <source>
        <dbReference type="ARBA" id="ARBA00022475"/>
    </source>
</evidence>
<evidence type="ECO:0000313" key="18">
    <source>
        <dbReference type="Proteomes" id="UP000197781"/>
    </source>
</evidence>
<proteinExistence type="predicted"/>
<dbReference type="InterPro" id="IPR003594">
    <property type="entry name" value="HATPase_dom"/>
</dbReference>
<evidence type="ECO:0000256" key="10">
    <source>
        <dbReference type="ARBA" id="ARBA00022840"/>
    </source>
</evidence>
<dbReference type="PANTHER" id="PTHR45528:SF1">
    <property type="entry name" value="SENSOR HISTIDINE KINASE CPXA"/>
    <property type="match status" value="1"/>
</dbReference>
<evidence type="ECO:0000256" key="5">
    <source>
        <dbReference type="ARBA" id="ARBA00022553"/>
    </source>
</evidence>
<name>A0A220MAT9_9BACL</name>
<evidence type="ECO:0000256" key="11">
    <source>
        <dbReference type="ARBA" id="ARBA00022989"/>
    </source>
</evidence>
<comment type="catalytic activity">
    <reaction evidence="1">
        <text>ATP + protein L-histidine = ADP + protein N-phospho-L-histidine.</text>
        <dbReference type="EC" id="2.7.13.3"/>
    </reaction>
</comment>
<dbReference type="FunFam" id="3.30.565.10:FF:000006">
    <property type="entry name" value="Sensor histidine kinase WalK"/>
    <property type="match status" value="1"/>
</dbReference>
<dbReference type="CDD" id="cd00082">
    <property type="entry name" value="HisKA"/>
    <property type="match status" value="1"/>
</dbReference>
<dbReference type="Gene3D" id="1.10.287.130">
    <property type="match status" value="1"/>
</dbReference>
<dbReference type="EMBL" id="CP018145">
    <property type="protein sequence ID" value="ASJ52094.1"/>
    <property type="molecule type" value="Genomic_DNA"/>
</dbReference>
<dbReference type="EC" id="2.7.13.3" evidence="3"/>
<dbReference type="InterPro" id="IPR003660">
    <property type="entry name" value="HAMP_dom"/>
</dbReference>
<reference evidence="17 18" key="1">
    <citation type="submission" date="2016-11" db="EMBL/GenBank/DDBJ databases">
        <authorList>
            <person name="Jaros S."/>
            <person name="Januszkiewicz K."/>
            <person name="Wedrychowicz H."/>
        </authorList>
    </citation>
    <scope>NUCLEOTIDE SEQUENCE [LARGE SCALE GENOMIC DNA]</scope>
    <source>
        <strain evidence="17 18">NF2</strain>
    </source>
</reference>
<dbReference type="PANTHER" id="PTHR45528">
    <property type="entry name" value="SENSOR HISTIDINE KINASE CPXA"/>
    <property type="match status" value="1"/>
</dbReference>
<dbReference type="CDD" id="cd06225">
    <property type="entry name" value="HAMP"/>
    <property type="match status" value="1"/>
</dbReference>
<dbReference type="SMART" id="SM00388">
    <property type="entry name" value="HisKA"/>
    <property type="match status" value="1"/>
</dbReference>
<evidence type="ECO:0000313" key="17">
    <source>
        <dbReference type="EMBL" id="ASJ52094.1"/>
    </source>
</evidence>
<evidence type="ECO:0000256" key="6">
    <source>
        <dbReference type="ARBA" id="ARBA00022679"/>
    </source>
</evidence>
<keyword evidence="11 14" id="KW-1133">Transmembrane helix</keyword>
<dbReference type="InterPro" id="IPR003661">
    <property type="entry name" value="HisK_dim/P_dom"/>
</dbReference>
<dbReference type="InterPro" id="IPR036097">
    <property type="entry name" value="HisK_dim/P_sf"/>
</dbReference>
<evidence type="ECO:0000259" key="15">
    <source>
        <dbReference type="PROSITE" id="PS50109"/>
    </source>
</evidence>
<dbReference type="Gene3D" id="3.30.565.10">
    <property type="entry name" value="Histidine kinase-like ATPase, C-terminal domain"/>
    <property type="match status" value="1"/>
</dbReference>
<dbReference type="InterPro" id="IPR004358">
    <property type="entry name" value="Sig_transdc_His_kin-like_C"/>
</dbReference>
<gene>
    <name evidence="17" type="ORF">BP422_00130</name>
</gene>
<dbReference type="Pfam" id="PF02518">
    <property type="entry name" value="HATPase_c"/>
    <property type="match status" value="1"/>
</dbReference>
<protein>
    <recommendedName>
        <fullName evidence="3">histidine kinase</fullName>
        <ecNumber evidence="3">2.7.13.3</ecNumber>
    </recommendedName>
</protein>
<dbReference type="InterPro" id="IPR005467">
    <property type="entry name" value="His_kinase_dom"/>
</dbReference>
<keyword evidence="7 14" id="KW-0812">Transmembrane</keyword>
<dbReference type="PROSITE" id="PS50885">
    <property type="entry name" value="HAMP"/>
    <property type="match status" value="1"/>
</dbReference>
<keyword evidence="13 14" id="KW-0472">Membrane</keyword>
<dbReference type="SMART" id="SM00304">
    <property type="entry name" value="HAMP"/>
    <property type="match status" value="1"/>
</dbReference>
<keyword evidence="4" id="KW-1003">Cell membrane</keyword>
<evidence type="ECO:0000256" key="14">
    <source>
        <dbReference type="SAM" id="Phobius"/>
    </source>
</evidence>
<evidence type="ECO:0000256" key="8">
    <source>
        <dbReference type="ARBA" id="ARBA00022741"/>
    </source>
</evidence>
<dbReference type="InterPro" id="IPR036890">
    <property type="entry name" value="HATPase_C_sf"/>
</dbReference>
<organism evidence="17 18">
    <name type="scientific">Brevibacillus formosus</name>
    <dbReference type="NCBI Taxonomy" id="54913"/>
    <lineage>
        <taxon>Bacteria</taxon>
        <taxon>Bacillati</taxon>
        <taxon>Bacillota</taxon>
        <taxon>Bacilli</taxon>
        <taxon>Bacillales</taxon>
        <taxon>Paenibacillaceae</taxon>
        <taxon>Brevibacillus</taxon>
    </lineage>
</organism>
<dbReference type="SUPFAM" id="SSF158472">
    <property type="entry name" value="HAMP domain-like"/>
    <property type="match status" value="1"/>
</dbReference>
<accession>A0A220MAT9</accession>
<dbReference type="SUPFAM" id="SSF55874">
    <property type="entry name" value="ATPase domain of HSP90 chaperone/DNA topoisomerase II/histidine kinase"/>
    <property type="match status" value="1"/>
</dbReference>
<dbReference type="SMART" id="SM00387">
    <property type="entry name" value="HATPase_c"/>
    <property type="match status" value="1"/>
</dbReference>
<dbReference type="GO" id="GO:0000155">
    <property type="term" value="F:phosphorelay sensor kinase activity"/>
    <property type="evidence" value="ECO:0007669"/>
    <property type="project" value="InterPro"/>
</dbReference>
<dbReference type="SUPFAM" id="SSF47384">
    <property type="entry name" value="Homodimeric domain of signal transducing histidine kinase"/>
    <property type="match status" value="1"/>
</dbReference>
<dbReference type="GO" id="GO:0005524">
    <property type="term" value="F:ATP binding"/>
    <property type="evidence" value="ECO:0007669"/>
    <property type="project" value="UniProtKB-KW"/>
</dbReference>
<feature type="transmembrane region" description="Helical" evidence="14">
    <location>
        <begin position="160"/>
        <end position="185"/>
    </location>
</feature>